<dbReference type="SUPFAM" id="SSF47616">
    <property type="entry name" value="GST C-terminal domain-like"/>
    <property type="match status" value="1"/>
</dbReference>
<dbReference type="InterPro" id="IPR050213">
    <property type="entry name" value="GST_superfamily"/>
</dbReference>
<feature type="domain" description="GST C-terminal" evidence="2">
    <location>
        <begin position="87"/>
        <end position="223"/>
    </location>
</feature>
<dbReference type="GO" id="GO:0006749">
    <property type="term" value="P:glutathione metabolic process"/>
    <property type="evidence" value="ECO:0007669"/>
    <property type="project" value="TreeGrafter"/>
</dbReference>
<dbReference type="AlphaFoldDB" id="A0AAE0BWS0"/>
<reference evidence="3 4" key="1">
    <citation type="journal article" date="2015" name="Genome Biol. Evol.">
        <title>Comparative Genomics of a Bacterivorous Green Alga Reveals Evolutionary Causalities and Consequences of Phago-Mixotrophic Mode of Nutrition.</title>
        <authorList>
            <person name="Burns J.A."/>
            <person name="Paasch A."/>
            <person name="Narechania A."/>
            <person name="Kim E."/>
        </authorList>
    </citation>
    <scope>NUCLEOTIDE SEQUENCE [LARGE SCALE GENOMIC DNA]</scope>
    <source>
        <strain evidence="3 4">PLY_AMNH</strain>
    </source>
</reference>
<dbReference type="PROSITE" id="PS50405">
    <property type="entry name" value="GST_CTER"/>
    <property type="match status" value="1"/>
</dbReference>
<dbReference type="Proteomes" id="UP001190700">
    <property type="component" value="Unassembled WGS sequence"/>
</dbReference>
<keyword evidence="4" id="KW-1185">Reference proteome</keyword>
<proteinExistence type="predicted"/>
<dbReference type="InterPro" id="IPR036282">
    <property type="entry name" value="Glutathione-S-Trfase_C_sf"/>
</dbReference>
<dbReference type="SUPFAM" id="SSF52833">
    <property type="entry name" value="Thioredoxin-like"/>
    <property type="match status" value="1"/>
</dbReference>
<dbReference type="Gene3D" id="1.20.1050.10">
    <property type="match status" value="1"/>
</dbReference>
<dbReference type="Pfam" id="PF14497">
    <property type="entry name" value="GST_C_3"/>
    <property type="match status" value="1"/>
</dbReference>
<evidence type="ECO:0008006" key="5">
    <source>
        <dbReference type="Google" id="ProtNLM"/>
    </source>
</evidence>
<dbReference type="InterPro" id="IPR004045">
    <property type="entry name" value="Glutathione_S-Trfase_N"/>
</dbReference>
<dbReference type="GO" id="GO:0004364">
    <property type="term" value="F:glutathione transferase activity"/>
    <property type="evidence" value="ECO:0007669"/>
    <property type="project" value="TreeGrafter"/>
</dbReference>
<organism evidence="3 4">
    <name type="scientific">Cymbomonas tetramitiformis</name>
    <dbReference type="NCBI Taxonomy" id="36881"/>
    <lineage>
        <taxon>Eukaryota</taxon>
        <taxon>Viridiplantae</taxon>
        <taxon>Chlorophyta</taxon>
        <taxon>Pyramimonadophyceae</taxon>
        <taxon>Pyramimonadales</taxon>
        <taxon>Pyramimonadaceae</taxon>
        <taxon>Cymbomonas</taxon>
    </lineage>
</organism>
<dbReference type="PANTHER" id="PTHR11571">
    <property type="entry name" value="GLUTATHIONE S-TRANSFERASE"/>
    <property type="match status" value="1"/>
</dbReference>
<evidence type="ECO:0000313" key="3">
    <source>
        <dbReference type="EMBL" id="KAK3244217.1"/>
    </source>
</evidence>
<name>A0AAE0BWS0_9CHLO</name>
<dbReference type="SFLD" id="SFLDS00019">
    <property type="entry name" value="Glutathione_Transferase_(cytos"/>
    <property type="match status" value="1"/>
</dbReference>
<dbReference type="InterPro" id="IPR010987">
    <property type="entry name" value="Glutathione-S-Trfase_C-like"/>
</dbReference>
<dbReference type="InterPro" id="IPR004046">
    <property type="entry name" value="GST_C"/>
</dbReference>
<sequence length="223" mass="24768">MSSMKLMYFDIKGKAEGIRLALAYAGLPFEDYRFQDRAEFIEKKQSGELPYGQVPALFVDGQVLVQTNSILRFIGKKARPNTLYPTDPVLAAKVDAIMDQETDMFSGLTVSKYKERFGFGFLSKPENESILRETQQALNDEILPRHLSFFEKLLGDSSSGWLAGTEEPTIADFCLAPRIESLQGLSNDGISPDILTSYPGILAFLAKFNALPTVADWNAKHAS</sequence>
<dbReference type="CDD" id="cd03039">
    <property type="entry name" value="GST_N_Sigma_like"/>
    <property type="match status" value="1"/>
</dbReference>
<dbReference type="PROSITE" id="PS50404">
    <property type="entry name" value="GST_NTER"/>
    <property type="match status" value="1"/>
</dbReference>
<dbReference type="Gene3D" id="3.40.30.10">
    <property type="entry name" value="Glutaredoxin"/>
    <property type="match status" value="1"/>
</dbReference>
<feature type="domain" description="GST N-terminal" evidence="1">
    <location>
        <begin position="2"/>
        <end position="82"/>
    </location>
</feature>
<evidence type="ECO:0000313" key="4">
    <source>
        <dbReference type="Proteomes" id="UP001190700"/>
    </source>
</evidence>
<protein>
    <recommendedName>
        <fullName evidence="5">Glutathione S-transferase</fullName>
    </recommendedName>
</protein>
<accession>A0AAE0BWS0</accession>
<dbReference type="InterPro" id="IPR036249">
    <property type="entry name" value="Thioredoxin-like_sf"/>
</dbReference>
<dbReference type="Pfam" id="PF02798">
    <property type="entry name" value="GST_N"/>
    <property type="match status" value="1"/>
</dbReference>
<comment type="caution">
    <text evidence="3">The sequence shown here is derived from an EMBL/GenBank/DDBJ whole genome shotgun (WGS) entry which is preliminary data.</text>
</comment>
<dbReference type="EMBL" id="LGRX02032109">
    <property type="protein sequence ID" value="KAK3244217.1"/>
    <property type="molecule type" value="Genomic_DNA"/>
</dbReference>
<evidence type="ECO:0000259" key="1">
    <source>
        <dbReference type="PROSITE" id="PS50404"/>
    </source>
</evidence>
<gene>
    <name evidence="3" type="ORF">CYMTET_46163</name>
</gene>
<dbReference type="CDD" id="cd03192">
    <property type="entry name" value="GST_C_Sigma_like"/>
    <property type="match status" value="1"/>
</dbReference>
<evidence type="ECO:0000259" key="2">
    <source>
        <dbReference type="PROSITE" id="PS50405"/>
    </source>
</evidence>
<dbReference type="InterPro" id="IPR040079">
    <property type="entry name" value="Glutathione_S-Trfase"/>
</dbReference>